<name>A0A6M0SIV7_9CYAN</name>
<dbReference type="Proteomes" id="UP000473574">
    <property type="component" value="Unassembled WGS sequence"/>
</dbReference>
<gene>
    <name evidence="1" type="ORF">D0962_37850</name>
</gene>
<sequence>MKVWILGFDGACSKCTRLARQIQKISNQKLGIESLHSPKVKAWRQSATGRISPLVPTLFEVEDEHVKSYTGIRMTTHLLSILGPLDAGRVLWALGQQSSFVDHPISNDRRHLFKTFLGGVAATSLISLGKAPFSRPAAALEEIKELLESANVEAATTAESQQHLAIADGNAKFRKLRNYVEQNNFSVFDDPDVKVITVGQESPSVASVQKYVTADNKTIGELIFIRRPNNTIDSCLTITNTDENELNAPLPYSLYVDDTGAMKSVTYDQVVDLLKQVNKQQSSVSCQICTVICSSSTVICPLGAVAGCAIVCSQLGLPLGPCQATCVPIFSTICLGCRFNICAAICAAPLPR</sequence>
<comment type="caution">
    <text evidence="1">The sequence shown here is derived from an EMBL/GenBank/DDBJ whole genome shotgun (WGS) entry which is preliminary data.</text>
</comment>
<dbReference type="EMBL" id="QZCE01000019">
    <property type="protein sequence ID" value="NEZ68417.1"/>
    <property type="molecule type" value="Genomic_DNA"/>
</dbReference>
<reference evidence="1 2" key="1">
    <citation type="journal article" date="2020" name="Microb. Ecol.">
        <title>Ecogenomics of the Marine Benthic Filamentous Cyanobacterium Adonisia.</title>
        <authorList>
            <person name="Walter J.M."/>
            <person name="Coutinho F.H."/>
            <person name="Leomil L."/>
            <person name="Hargreaves P.I."/>
            <person name="Campeao M.E."/>
            <person name="Vieira V.V."/>
            <person name="Silva B.S."/>
            <person name="Fistarol G.O."/>
            <person name="Salomon P.S."/>
            <person name="Sawabe T."/>
            <person name="Mino S."/>
            <person name="Hosokawa M."/>
            <person name="Miyashita H."/>
            <person name="Maruyama F."/>
            <person name="van Verk M.C."/>
            <person name="Dutilh B.E."/>
            <person name="Thompson C.C."/>
            <person name="Thompson F.L."/>
        </authorList>
    </citation>
    <scope>NUCLEOTIDE SEQUENCE [LARGE SCALE GENOMIC DNA]</scope>
    <source>
        <strain evidence="1 2">CCMR0082</strain>
    </source>
</reference>
<proteinExistence type="predicted"/>
<protein>
    <submittedName>
        <fullName evidence="1">Uncharacterized protein</fullName>
    </submittedName>
</protein>
<evidence type="ECO:0000313" key="2">
    <source>
        <dbReference type="Proteomes" id="UP000473574"/>
    </source>
</evidence>
<organism evidence="1 2">
    <name type="scientific">Adonisia turfae CCMR0082</name>
    <dbReference type="NCBI Taxonomy" id="2304604"/>
    <lineage>
        <taxon>Bacteria</taxon>
        <taxon>Bacillati</taxon>
        <taxon>Cyanobacteriota</taxon>
        <taxon>Adonisia</taxon>
        <taxon>Adonisia turfae</taxon>
    </lineage>
</organism>
<evidence type="ECO:0000313" key="1">
    <source>
        <dbReference type="EMBL" id="NEZ68417.1"/>
    </source>
</evidence>
<accession>A0A6M0SIV7</accession>
<dbReference type="RefSeq" id="WP_163671990.1">
    <property type="nucleotide sequence ID" value="NZ_QZCE01000019.1"/>
</dbReference>
<dbReference type="AlphaFoldDB" id="A0A6M0SIV7"/>